<dbReference type="Pfam" id="PF00335">
    <property type="entry name" value="Tetraspanin"/>
    <property type="match status" value="1"/>
</dbReference>
<feature type="compositionally biased region" description="Acidic residues" evidence="6">
    <location>
        <begin position="44"/>
        <end position="53"/>
    </location>
</feature>
<proteinExistence type="inferred from homology"/>
<evidence type="ECO:0000256" key="2">
    <source>
        <dbReference type="ARBA" id="ARBA00006840"/>
    </source>
</evidence>
<dbReference type="PANTHER" id="PTHR32191">
    <property type="entry name" value="TETRASPANIN-8-RELATED"/>
    <property type="match status" value="1"/>
</dbReference>
<gene>
    <name evidence="8" type="ORF">V6N12_041622</name>
</gene>
<comment type="caution">
    <text evidence="8">The sequence shown here is derived from an EMBL/GenBank/DDBJ whole genome shotgun (WGS) entry which is preliminary data.</text>
</comment>
<dbReference type="InterPro" id="IPR044991">
    <property type="entry name" value="TET_plant"/>
</dbReference>
<feature type="region of interest" description="Disordered" evidence="6">
    <location>
        <begin position="1"/>
        <end position="53"/>
    </location>
</feature>
<evidence type="ECO:0000256" key="7">
    <source>
        <dbReference type="SAM" id="Phobius"/>
    </source>
</evidence>
<comment type="similarity">
    <text evidence="2">Belongs to the tetraspanin (TM4SF) family.</text>
</comment>
<evidence type="ECO:0000256" key="3">
    <source>
        <dbReference type="ARBA" id="ARBA00022692"/>
    </source>
</evidence>
<dbReference type="Proteomes" id="UP001472677">
    <property type="component" value="Unassembled WGS sequence"/>
</dbReference>
<sequence>MTIDDIDKTEKEDSQDSSELIDANPVPQNPTPNPIQEDVHGDANDDQQEIGDFDAPIDDVVNDQQQAPIAPPTVPLRRSSRDRRPSVRRGLFGRERISVVLPLGSDYSVSSQQIAGVGIGPFRLKDYSNWLKNYFVDNGNWEDARSCLIDSHICKALHNDKHLLGFMKQKFSMIQSGCCKPPIYCKFEYINSTFWKMPKSGPDVPDSDCLTWSNDKNKLCFDCKSCKGGFLVDLRKQWRFLAFVNLGILMVILIVFNIGCSVRRRSDLTADEAA</sequence>
<evidence type="ECO:0000256" key="5">
    <source>
        <dbReference type="ARBA" id="ARBA00023136"/>
    </source>
</evidence>
<keyword evidence="4 7" id="KW-1133">Transmembrane helix</keyword>
<comment type="subcellular location">
    <subcellularLocation>
        <location evidence="1">Membrane</location>
        <topology evidence="1">Multi-pass membrane protein</topology>
    </subcellularLocation>
</comment>
<keyword evidence="5 7" id="KW-0472">Membrane</keyword>
<evidence type="ECO:0000256" key="6">
    <source>
        <dbReference type="SAM" id="MobiDB-lite"/>
    </source>
</evidence>
<protein>
    <submittedName>
        <fullName evidence="8">Uncharacterized protein</fullName>
    </submittedName>
</protein>
<evidence type="ECO:0000256" key="1">
    <source>
        <dbReference type="ARBA" id="ARBA00004141"/>
    </source>
</evidence>
<evidence type="ECO:0000313" key="8">
    <source>
        <dbReference type="EMBL" id="KAK8499718.1"/>
    </source>
</evidence>
<feature type="region of interest" description="Disordered" evidence="6">
    <location>
        <begin position="66"/>
        <end position="88"/>
    </location>
</feature>
<feature type="transmembrane region" description="Helical" evidence="7">
    <location>
        <begin position="238"/>
        <end position="258"/>
    </location>
</feature>
<organism evidence="8 9">
    <name type="scientific">Hibiscus sabdariffa</name>
    <name type="common">roselle</name>
    <dbReference type="NCBI Taxonomy" id="183260"/>
    <lineage>
        <taxon>Eukaryota</taxon>
        <taxon>Viridiplantae</taxon>
        <taxon>Streptophyta</taxon>
        <taxon>Embryophyta</taxon>
        <taxon>Tracheophyta</taxon>
        <taxon>Spermatophyta</taxon>
        <taxon>Magnoliopsida</taxon>
        <taxon>eudicotyledons</taxon>
        <taxon>Gunneridae</taxon>
        <taxon>Pentapetalae</taxon>
        <taxon>rosids</taxon>
        <taxon>malvids</taxon>
        <taxon>Malvales</taxon>
        <taxon>Malvaceae</taxon>
        <taxon>Malvoideae</taxon>
        <taxon>Hibiscus</taxon>
    </lineage>
</organism>
<dbReference type="InterPro" id="IPR018499">
    <property type="entry name" value="Tetraspanin/Peripherin"/>
</dbReference>
<evidence type="ECO:0000256" key="4">
    <source>
        <dbReference type="ARBA" id="ARBA00022989"/>
    </source>
</evidence>
<accession>A0ABR2AZC4</accession>
<evidence type="ECO:0000313" key="9">
    <source>
        <dbReference type="Proteomes" id="UP001472677"/>
    </source>
</evidence>
<name>A0ABR2AZC4_9ROSI</name>
<dbReference type="EMBL" id="JBBPBM010000231">
    <property type="protein sequence ID" value="KAK8499718.1"/>
    <property type="molecule type" value="Genomic_DNA"/>
</dbReference>
<feature type="compositionally biased region" description="Basic and acidic residues" evidence="6">
    <location>
        <begin position="1"/>
        <end position="14"/>
    </location>
</feature>
<keyword evidence="3 7" id="KW-0812">Transmembrane</keyword>
<reference evidence="8 9" key="1">
    <citation type="journal article" date="2024" name="G3 (Bethesda)">
        <title>Genome assembly of Hibiscus sabdariffa L. provides insights into metabolisms of medicinal natural products.</title>
        <authorList>
            <person name="Kim T."/>
        </authorList>
    </citation>
    <scope>NUCLEOTIDE SEQUENCE [LARGE SCALE GENOMIC DNA]</scope>
    <source>
        <strain evidence="8">TK-2024</strain>
        <tissue evidence="8">Old leaves</tissue>
    </source>
</reference>
<keyword evidence="9" id="KW-1185">Reference proteome</keyword>